<evidence type="ECO:0000313" key="1">
    <source>
        <dbReference type="EMBL" id="GIY35993.1"/>
    </source>
</evidence>
<sequence>MVPVYWWSIHLVLFREAALRKEITEVILTWTLQRTRQVKIHKRNKKPEKGANVGLWKATSEKNHGHLNLGLQRTGLNSLEDHAGSSKTGALFEMPMNSMSSGLLVELLPIGKSRGGLCESPNKAENQGDLIREDYAKTSIQIYRTRK</sequence>
<evidence type="ECO:0000313" key="2">
    <source>
        <dbReference type="Proteomes" id="UP001054945"/>
    </source>
</evidence>
<proteinExistence type="predicted"/>
<name>A0AAV4SNH0_CAEEX</name>
<reference evidence="1 2" key="1">
    <citation type="submission" date="2021-06" db="EMBL/GenBank/DDBJ databases">
        <title>Caerostris extrusa draft genome.</title>
        <authorList>
            <person name="Kono N."/>
            <person name="Arakawa K."/>
        </authorList>
    </citation>
    <scope>NUCLEOTIDE SEQUENCE [LARGE SCALE GENOMIC DNA]</scope>
</reference>
<comment type="caution">
    <text evidence="1">The sequence shown here is derived from an EMBL/GenBank/DDBJ whole genome shotgun (WGS) entry which is preliminary data.</text>
</comment>
<protein>
    <submittedName>
        <fullName evidence="1">Uncharacterized protein</fullName>
    </submittedName>
</protein>
<gene>
    <name evidence="1" type="ORF">CEXT_731731</name>
</gene>
<organism evidence="1 2">
    <name type="scientific">Caerostris extrusa</name>
    <name type="common">Bark spider</name>
    <name type="synonym">Caerostris bankana</name>
    <dbReference type="NCBI Taxonomy" id="172846"/>
    <lineage>
        <taxon>Eukaryota</taxon>
        <taxon>Metazoa</taxon>
        <taxon>Ecdysozoa</taxon>
        <taxon>Arthropoda</taxon>
        <taxon>Chelicerata</taxon>
        <taxon>Arachnida</taxon>
        <taxon>Araneae</taxon>
        <taxon>Araneomorphae</taxon>
        <taxon>Entelegynae</taxon>
        <taxon>Araneoidea</taxon>
        <taxon>Araneidae</taxon>
        <taxon>Caerostris</taxon>
    </lineage>
</organism>
<dbReference type="Proteomes" id="UP001054945">
    <property type="component" value="Unassembled WGS sequence"/>
</dbReference>
<dbReference type="AlphaFoldDB" id="A0AAV4SNH0"/>
<dbReference type="EMBL" id="BPLR01009991">
    <property type="protein sequence ID" value="GIY35993.1"/>
    <property type="molecule type" value="Genomic_DNA"/>
</dbReference>
<keyword evidence="2" id="KW-1185">Reference proteome</keyword>
<accession>A0AAV4SNH0</accession>